<organism evidence="2 3">
    <name type="scientific">Vibrio phage JSF12</name>
    <dbReference type="NCBI Taxonomy" id="1983595"/>
    <lineage>
        <taxon>Viruses</taxon>
        <taxon>Duplodnaviria</taxon>
        <taxon>Heunggongvirae</taxon>
        <taxon>Uroviricota</taxon>
        <taxon>Caudoviricetes</taxon>
        <taxon>Demerecviridae</taxon>
        <taxon>Ermolyevavirinae</taxon>
        <taxon>Jesfedecavirus</taxon>
        <taxon>Jesfedecavirus JSF12</taxon>
    </lineage>
</organism>
<evidence type="ECO:0000259" key="1">
    <source>
        <dbReference type="Pfam" id="PF24116"/>
    </source>
</evidence>
<keyword evidence="3" id="KW-1185">Reference proteome</keyword>
<sequence>MNEIKDTLKYQADAVVEFARALGFNYSITGYAHPVWAHNSRPVFTKTQGNIDGSFNHEYLVTFNSMVNVYNFNMFTNNRNVASALAPRIRSMLGIAEVNKIFLSDENIMYALTHSRKIREAKVKWSSKQHKYVVDCHLVALNHMSKFYDMNLEELEAYLSKAKDVVSVSL</sequence>
<reference evidence="2 3" key="1">
    <citation type="journal article" date="2017" name="Sci. Rep.">
        <title>Analysis of the CRISPR-Cas system in bacteriophages active on epidemic strains of Vibrio cholerae in Bangladesh.</title>
        <authorList>
            <person name="Naser I.B."/>
            <person name="Hoque M.M."/>
            <person name="Nahid M.A."/>
            <person name="Tareq T.M."/>
            <person name="Rocky M.K."/>
            <person name="Faruque S.M."/>
        </authorList>
    </citation>
    <scope>NUCLEOTIDE SEQUENCE [LARGE SCALE GENOMIC DNA]</scope>
</reference>
<dbReference type="RefSeq" id="YP_009794758.1">
    <property type="nucleotide sequence ID" value="NC_047882.1"/>
</dbReference>
<protein>
    <recommendedName>
        <fullName evidence="1">DUF7390 domain-containing protein</fullName>
    </recommendedName>
</protein>
<proteinExistence type="predicted"/>
<feature type="domain" description="DUF7390" evidence="1">
    <location>
        <begin position="3"/>
        <end position="147"/>
    </location>
</feature>
<dbReference type="EMBL" id="KY883655">
    <property type="protein sequence ID" value="ASV43593.1"/>
    <property type="molecule type" value="Genomic_DNA"/>
</dbReference>
<dbReference type="GeneID" id="54985033"/>
<name>A0A2D0Z1U4_9CAUD</name>
<accession>A0A2D0Z1U4</accession>
<dbReference type="InterPro" id="IPR055814">
    <property type="entry name" value="DUF7390"/>
</dbReference>
<dbReference type="Proteomes" id="UP000241680">
    <property type="component" value="Segment"/>
</dbReference>
<evidence type="ECO:0000313" key="2">
    <source>
        <dbReference type="EMBL" id="ASV43593.1"/>
    </source>
</evidence>
<dbReference type="Pfam" id="PF24116">
    <property type="entry name" value="DUF7390"/>
    <property type="match status" value="1"/>
</dbReference>
<dbReference type="KEGG" id="vg:54985033"/>
<evidence type="ECO:0000313" key="3">
    <source>
        <dbReference type="Proteomes" id="UP000241680"/>
    </source>
</evidence>